<comment type="similarity">
    <text evidence="5 8">Belongs to the PTH family.</text>
</comment>
<dbReference type="NCBIfam" id="TIGR00447">
    <property type="entry name" value="pth"/>
    <property type="match status" value="1"/>
</dbReference>
<dbReference type="Gene3D" id="3.40.50.1470">
    <property type="entry name" value="Peptidyl-tRNA hydrolase"/>
    <property type="match status" value="1"/>
</dbReference>
<comment type="caution">
    <text evidence="9">The sequence shown here is derived from an EMBL/GenBank/DDBJ whole genome shotgun (WGS) entry which is preliminary data.</text>
</comment>
<evidence type="ECO:0000256" key="8">
    <source>
        <dbReference type="RuleBase" id="RU004320"/>
    </source>
</evidence>
<keyword evidence="2" id="KW-0820">tRNA-binding</keyword>
<dbReference type="Proteomes" id="UP000228767">
    <property type="component" value="Unassembled WGS sequence"/>
</dbReference>
<keyword evidence="3 7" id="KW-0378">Hydrolase</keyword>
<evidence type="ECO:0000256" key="4">
    <source>
        <dbReference type="ARBA" id="ARBA00022884"/>
    </source>
</evidence>
<organism evidence="9 10">
    <name type="scientific">Candidatus Vogelbacteria bacterium CG10_big_fil_rev_8_21_14_0_10_51_16</name>
    <dbReference type="NCBI Taxonomy" id="1975045"/>
    <lineage>
        <taxon>Bacteria</taxon>
        <taxon>Candidatus Vogeliibacteriota</taxon>
    </lineage>
</organism>
<comment type="catalytic activity">
    <reaction evidence="7">
        <text>an N-acyl-L-alpha-aminoacyl-tRNA + H2O = an N-acyl-L-amino acid + a tRNA + H(+)</text>
        <dbReference type="Rhea" id="RHEA:54448"/>
        <dbReference type="Rhea" id="RHEA-COMP:10123"/>
        <dbReference type="Rhea" id="RHEA-COMP:13883"/>
        <dbReference type="ChEBI" id="CHEBI:15377"/>
        <dbReference type="ChEBI" id="CHEBI:15378"/>
        <dbReference type="ChEBI" id="CHEBI:59874"/>
        <dbReference type="ChEBI" id="CHEBI:78442"/>
        <dbReference type="ChEBI" id="CHEBI:138191"/>
        <dbReference type="EC" id="3.1.1.29"/>
    </reaction>
</comment>
<evidence type="ECO:0000256" key="3">
    <source>
        <dbReference type="ARBA" id="ARBA00022801"/>
    </source>
</evidence>
<evidence type="ECO:0000256" key="6">
    <source>
        <dbReference type="ARBA" id="ARBA00050038"/>
    </source>
</evidence>
<dbReference type="InterPro" id="IPR001328">
    <property type="entry name" value="Pept_tRNA_hydro"/>
</dbReference>
<dbReference type="CDD" id="cd00462">
    <property type="entry name" value="PTH"/>
    <property type="match status" value="1"/>
</dbReference>
<dbReference type="GO" id="GO:0004045">
    <property type="term" value="F:peptidyl-tRNA hydrolase activity"/>
    <property type="evidence" value="ECO:0007669"/>
    <property type="project" value="UniProtKB-EC"/>
</dbReference>
<evidence type="ECO:0000256" key="7">
    <source>
        <dbReference type="RuleBase" id="RU000673"/>
    </source>
</evidence>
<gene>
    <name evidence="9" type="ORF">COV10_01375</name>
</gene>
<dbReference type="PROSITE" id="PS01195">
    <property type="entry name" value="PEPT_TRNA_HYDROL_1"/>
    <property type="match status" value="1"/>
</dbReference>
<accession>A0A2H0RES6</accession>
<dbReference type="AlphaFoldDB" id="A0A2H0RES6"/>
<proteinExistence type="inferred from homology"/>
<dbReference type="SUPFAM" id="SSF53178">
    <property type="entry name" value="Peptidyl-tRNA hydrolase-like"/>
    <property type="match status" value="1"/>
</dbReference>
<dbReference type="InterPro" id="IPR036416">
    <property type="entry name" value="Pept_tRNA_hydro_sf"/>
</dbReference>
<evidence type="ECO:0000313" key="9">
    <source>
        <dbReference type="EMBL" id="PIR45052.1"/>
    </source>
</evidence>
<dbReference type="Pfam" id="PF01195">
    <property type="entry name" value="Pept_tRNA_hydro"/>
    <property type="match status" value="1"/>
</dbReference>
<evidence type="ECO:0000256" key="1">
    <source>
        <dbReference type="ARBA" id="ARBA00013260"/>
    </source>
</evidence>
<evidence type="ECO:0000256" key="2">
    <source>
        <dbReference type="ARBA" id="ARBA00022555"/>
    </source>
</evidence>
<keyword evidence="4" id="KW-0694">RNA-binding</keyword>
<dbReference type="InterPro" id="IPR018171">
    <property type="entry name" value="Pept_tRNA_hydro_CS"/>
</dbReference>
<dbReference type="EMBL" id="PCYI01000007">
    <property type="protein sequence ID" value="PIR45052.1"/>
    <property type="molecule type" value="Genomic_DNA"/>
</dbReference>
<dbReference type="PANTHER" id="PTHR17224:SF1">
    <property type="entry name" value="PEPTIDYL-TRNA HYDROLASE"/>
    <property type="match status" value="1"/>
</dbReference>
<protein>
    <recommendedName>
        <fullName evidence="6 7">Peptidyl-tRNA hydrolase</fullName>
        <ecNumber evidence="1 7">3.1.1.29</ecNumber>
    </recommendedName>
</protein>
<reference evidence="9 10" key="1">
    <citation type="submission" date="2017-09" db="EMBL/GenBank/DDBJ databases">
        <title>Depth-based differentiation of microbial function through sediment-hosted aquifers and enrichment of novel symbionts in the deep terrestrial subsurface.</title>
        <authorList>
            <person name="Probst A.J."/>
            <person name="Ladd B."/>
            <person name="Jarett J.K."/>
            <person name="Geller-Mcgrath D.E."/>
            <person name="Sieber C.M."/>
            <person name="Emerson J.B."/>
            <person name="Anantharaman K."/>
            <person name="Thomas B.C."/>
            <person name="Malmstrom R."/>
            <person name="Stieglmeier M."/>
            <person name="Klingl A."/>
            <person name="Woyke T."/>
            <person name="Ryan C.M."/>
            <person name="Banfield J.F."/>
        </authorList>
    </citation>
    <scope>NUCLEOTIDE SEQUENCE [LARGE SCALE GENOMIC DNA]</scope>
    <source>
        <strain evidence="9">CG10_big_fil_rev_8_21_14_0_10_51_16</strain>
    </source>
</reference>
<sequence>MIYCISMKYTIIGLGNPGEEYVNTRHNVGRMVVERYAKISGASVWKFDKNKKATVSKTKTGRNEATLVLPESFMNNSGGVVKQFMTSPKMTERAVVVYDDIDLPLGVIKIAFNRGSGGHRGLESVIKSLRTRDFVRIRVGIASTTPTGKIKKPKGEEAVIKHILSKIRAKDEMLFKKVVSRAAKAVEQVVTHGHAKAASLNEF</sequence>
<evidence type="ECO:0000256" key="5">
    <source>
        <dbReference type="ARBA" id="ARBA00038063"/>
    </source>
</evidence>
<name>A0A2H0RES6_9BACT</name>
<dbReference type="GO" id="GO:0000049">
    <property type="term" value="F:tRNA binding"/>
    <property type="evidence" value="ECO:0007669"/>
    <property type="project" value="UniProtKB-KW"/>
</dbReference>
<dbReference type="EC" id="3.1.1.29" evidence="1 7"/>
<dbReference type="PANTHER" id="PTHR17224">
    <property type="entry name" value="PEPTIDYL-TRNA HYDROLASE"/>
    <property type="match status" value="1"/>
</dbReference>
<evidence type="ECO:0000313" key="10">
    <source>
        <dbReference type="Proteomes" id="UP000228767"/>
    </source>
</evidence>